<gene>
    <name evidence="2" type="ORF">BZM27_16175</name>
</gene>
<dbReference type="Gene3D" id="3.10.180.10">
    <property type="entry name" value="2,3-Dihydroxybiphenyl 1,2-Dioxygenase, domain 1"/>
    <property type="match status" value="1"/>
</dbReference>
<evidence type="ECO:0000259" key="1">
    <source>
        <dbReference type="PROSITE" id="PS51819"/>
    </source>
</evidence>
<dbReference type="InterPro" id="IPR029068">
    <property type="entry name" value="Glyas_Bleomycin-R_OHBP_Dase"/>
</dbReference>
<dbReference type="CDD" id="cd06587">
    <property type="entry name" value="VOC"/>
    <property type="match status" value="1"/>
</dbReference>
<dbReference type="Pfam" id="PF00903">
    <property type="entry name" value="Glyoxalase"/>
    <property type="match status" value="1"/>
</dbReference>
<reference evidence="2 3" key="1">
    <citation type="submission" date="2017-02" db="EMBL/GenBank/DDBJ databases">
        <title>Paraburkholderia sophoroidis sp. nov. and Paraburkholderia steynii sp. nov. rhizobial symbionts of the fynbos legume Hypocalyptus sophoroides.</title>
        <authorList>
            <person name="Steenkamp E.T."/>
            <person name="Beukes C.W."/>
            <person name="Van Zyl E."/>
            <person name="Avontuur J."/>
            <person name="Chan W.Y."/>
            <person name="Hassen A."/>
            <person name="Palmer M."/>
            <person name="Mthombeni L."/>
            <person name="Phalane F."/>
            <person name="Sereme K."/>
            <person name="Venter S.N."/>
        </authorList>
    </citation>
    <scope>NUCLEOTIDE SEQUENCE [LARGE SCALE GENOMIC DNA]</scope>
    <source>
        <strain evidence="2 3">HC1.1ba</strain>
    </source>
</reference>
<dbReference type="SUPFAM" id="SSF54593">
    <property type="entry name" value="Glyoxalase/Bleomycin resistance protein/Dihydroxybiphenyl dioxygenase"/>
    <property type="match status" value="1"/>
</dbReference>
<dbReference type="AlphaFoldDB" id="A0A4R0XGC7"/>
<dbReference type="EMBL" id="MWML01000051">
    <property type="protein sequence ID" value="TCG07905.1"/>
    <property type="molecule type" value="Genomic_DNA"/>
</dbReference>
<sequence length="162" mass="18985">MRGLNHHAYYSTKPEETRHFYEDILEMPMTMCLRIPNEVISGKAEPYCHYFFEMGDGGCIAFFDNPTVFDGEPPFEVPSAYYHHIAINVDSDESIEYFRKKLEKEGYSTNYIDHGAFHSLYMHDPNGMNLELTYSPPEWDDFFVRGELVAREQLDSWAETRS</sequence>
<dbReference type="InterPro" id="IPR037523">
    <property type="entry name" value="VOC_core"/>
</dbReference>
<evidence type="ECO:0000313" key="3">
    <source>
        <dbReference type="Proteomes" id="UP000294200"/>
    </source>
</evidence>
<accession>A0A4R0XGC7</accession>
<comment type="caution">
    <text evidence="2">The sequence shown here is derived from an EMBL/GenBank/DDBJ whole genome shotgun (WGS) entry which is preliminary data.</text>
</comment>
<dbReference type="PROSITE" id="PS51819">
    <property type="entry name" value="VOC"/>
    <property type="match status" value="1"/>
</dbReference>
<feature type="domain" description="VOC" evidence="1">
    <location>
        <begin position="3"/>
        <end position="135"/>
    </location>
</feature>
<organism evidence="2 3">
    <name type="scientific">Paraburkholderia steynii</name>
    <dbReference type="NCBI Taxonomy" id="1245441"/>
    <lineage>
        <taxon>Bacteria</taxon>
        <taxon>Pseudomonadati</taxon>
        <taxon>Pseudomonadota</taxon>
        <taxon>Betaproteobacteria</taxon>
        <taxon>Burkholderiales</taxon>
        <taxon>Burkholderiaceae</taxon>
        <taxon>Paraburkholderia</taxon>
    </lineage>
</organism>
<dbReference type="InterPro" id="IPR004360">
    <property type="entry name" value="Glyas_Fos-R_dOase_dom"/>
</dbReference>
<evidence type="ECO:0000313" key="2">
    <source>
        <dbReference type="EMBL" id="TCG07905.1"/>
    </source>
</evidence>
<keyword evidence="3" id="KW-1185">Reference proteome</keyword>
<dbReference type="Proteomes" id="UP000294200">
    <property type="component" value="Unassembled WGS sequence"/>
</dbReference>
<proteinExistence type="predicted"/>
<protein>
    <recommendedName>
        <fullName evidence="1">VOC domain-containing protein</fullName>
    </recommendedName>
</protein>
<name>A0A4R0XGC7_9BURK</name>